<dbReference type="STRING" id="224013.ACX27_00785"/>
<evidence type="ECO:0000313" key="2">
    <source>
        <dbReference type="EMBL" id="ALF56201.1"/>
    </source>
</evidence>
<dbReference type="Gene3D" id="3.30.700.10">
    <property type="entry name" value="Glycoprotein, Type 4 Pilin"/>
    <property type="match status" value="1"/>
</dbReference>
<accession>A0A0M4U0Y8</accession>
<protein>
    <submittedName>
        <fullName evidence="2">PilA</fullName>
    </submittedName>
</protein>
<evidence type="ECO:0000313" key="3">
    <source>
        <dbReference type="Proteomes" id="UP000062645"/>
    </source>
</evidence>
<sequence>MSSLSFFQRTKNRYLSEHIQNDVGFSMVEVIAVVLMIGILGTIAIPSWFNFLNRQRVNKTNDVVFAAIQEAQKEAKQKKISYSVSFKMDNQVPKLAIHPDSIAASSLASNQWKSMEESVGIKSGQISFFTNLTGKNTVNSTNPAVNTSATYLNSPQTITFDYMGTLPNFVTPATGEAPGLKIVVAASNNSTKRCVIVKTILGSTLRGKNNECN</sequence>
<dbReference type="AlphaFoldDB" id="A0A0M4U0Y8"/>
<gene>
    <name evidence="2" type="ORF">ACX27_00785</name>
</gene>
<proteinExistence type="predicted"/>
<reference evidence="3" key="1">
    <citation type="submission" date="2015-07" db="EMBL/GenBank/DDBJ databases">
        <title>Genome Of Nitrogen-Fixing Cyanobacterium Nostoc piscinale CENA21 From Solimoes/Amazon River Floodplain Sediments And Comparative Genomics To Uncover Biosynthetic Natural Products Potential.</title>
        <authorList>
            <person name="Leao T.F."/>
            <person name="Leao P.N."/>
            <person name="Guimaraes P.I."/>
            <person name="de Melo A.G.C."/>
            <person name="Ramos R.T.J."/>
            <person name="Silva A."/>
            <person name="Fiore M.F."/>
            <person name="Schneider M.P.C."/>
        </authorList>
    </citation>
    <scope>NUCLEOTIDE SEQUENCE [LARGE SCALE GENOMIC DNA]</scope>
    <source>
        <strain evidence="3">CENA21</strain>
    </source>
</reference>
<dbReference type="KEGG" id="npz:ACX27_00785"/>
<reference evidence="2 3" key="2">
    <citation type="journal article" date="2016" name="Genome Announc.">
        <title>Draft Genome Sequence of the N2-Fixing Cyanobacterium Nostoc piscinale CENA21, Isolated from the Brazilian Amazon Floodplain.</title>
        <authorList>
            <person name="Leao T."/>
            <person name="Guimaraes P.I."/>
            <person name="de Melo A.G."/>
            <person name="Ramos R.T."/>
            <person name="Leao P.N."/>
            <person name="Silva A."/>
            <person name="Fiore M.F."/>
            <person name="Schneider M.P."/>
        </authorList>
    </citation>
    <scope>NUCLEOTIDE SEQUENCE [LARGE SCALE GENOMIC DNA]</scope>
    <source>
        <strain evidence="2 3">CENA21</strain>
    </source>
</reference>
<dbReference type="Proteomes" id="UP000062645">
    <property type="component" value="Chromosome"/>
</dbReference>
<organism evidence="2 3">
    <name type="scientific">Nostoc piscinale CENA21</name>
    <dbReference type="NCBI Taxonomy" id="224013"/>
    <lineage>
        <taxon>Bacteria</taxon>
        <taxon>Bacillati</taxon>
        <taxon>Cyanobacteriota</taxon>
        <taxon>Cyanophyceae</taxon>
        <taxon>Nostocales</taxon>
        <taxon>Nostocaceae</taxon>
        <taxon>Nostoc</taxon>
    </lineage>
</organism>
<dbReference type="PATRIC" id="fig|224013.5.peg.187"/>
<dbReference type="EMBL" id="CP012036">
    <property type="protein sequence ID" value="ALF56201.1"/>
    <property type="molecule type" value="Genomic_DNA"/>
</dbReference>
<keyword evidence="1" id="KW-0472">Membrane</keyword>
<evidence type="ECO:0000256" key="1">
    <source>
        <dbReference type="SAM" id="Phobius"/>
    </source>
</evidence>
<dbReference type="InterPro" id="IPR045584">
    <property type="entry name" value="Pilin-like"/>
</dbReference>
<keyword evidence="1" id="KW-0812">Transmembrane</keyword>
<feature type="transmembrane region" description="Helical" evidence="1">
    <location>
        <begin position="30"/>
        <end position="49"/>
    </location>
</feature>
<dbReference type="SUPFAM" id="SSF54523">
    <property type="entry name" value="Pili subunits"/>
    <property type="match status" value="1"/>
</dbReference>
<keyword evidence="3" id="KW-1185">Reference proteome</keyword>
<name>A0A0M4U0Y8_9NOSO</name>
<keyword evidence="1" id="KW-1133">Transmembrane helix</keyword>